<proteinExistence type="predicted"/>
<dbReference type="EMBL" id="OIVN01004090">
    <property type="protein sequence ID" value="SPD15388.1"/>
    <property type="molecule type" value="Genomic_DNA"/>
</dbReference>
<dbReference type="PANTHER" id="PTHR31672">
    <property type="entry name" value="BNACNNG10540D PROTEIN"/>
    <property type="match status" value="1"/>
</dbReference>
<organism evidence="2">
    <name type="scientific">Fagus sylvatica</name>
    <name type="common">Beechnut</name>
    <dbReference type="NCBI Taxonomy" id="28930"/>
    <lineage>
        <taxon>Eukaryota</taxon>
        <taxon>Viridiplantae</taxon>
        <taxon>Streptophyta</taxon>
        <taxon>Embryophyta</taxon>
        <taxon>Tracheophyta</taxon>
        <taxon>Spermatophyta</taxon>
        <taxon>Magnoliopsida</taxon>
        <taxon>eudicotyledons</taxon>
        <taxon>Gunneridae</taxon>
        <taxon>Pentapetalae</taxon>
        <taxon>rosids</taxon>
        <taxon>fabids</taxon>
        <taxon>Fagales</taxon>
        <taxon>Fagaceae</taxon>
        <taxon>Fagus</taxon>
    </lineage>
</organism>
<dbReference type="Gene3D" id="1.20.1280.50">
    <property type="match status" value="1"/>
</dbReference>
<gene>
    <name evidence="2" type="ORF">FSB_LOCUS43270</name>
</gene>
<sequence>MSDTTNVSCWDSLPDEIATNVFFRSPTKSIITCTSVSKTWKSIIQNPYHHCHPFPPLDQILHQPPPPQTTLDFPFHGPNPETHNQVFRLVGTCNGLICLSDDLGTHTLTKFFSGTQVFESVSNSLHPMLCTASSKPLLGSTRGRGLLTRQWRMENNCNLLRHLYASYRDPEPQAFLNGALHWVALREEEDHKLHWFMFMFDLEDEVFREILLLKHGDEEFAKTELLASMEEYGVVSSWGMVLILSLDGPGGGIPRAIGFKRNGKFVFEFNDRQQLSRELEIQEMKDYIVSYLSSLGGSYVESLVLLDKAANGAFTY</sequence>
<dbReference type="InterPro" id="IPR001810">
    <property type="entry name" value="F-box_dom"/>
</dbReference>
<dbReference type="InterPro" id="IPR036047">
    <property type="entry name" value="F-box-like_dom_sf"/>
</dbReference>
<dbReference type="Pfam" id="PF00646">
    <property type="entry name" value="F-box"/>
    <property type="match status" value="1"/>
</dbReference>
<dbReference type="AlphaFoldDB" id="A0A2N9HTN3"/>
<evidence type="ECO:0000259" key="1">
    <source>
        <dbReference type="SMART" id="SM00256"/>
    </source>
</evidence>
<dbReference type="SUPFAM" id="SSF81383">
    <property type="entry name" value="F-box domain"/>
    <property type="match status" value="1"/>
</dbReference>
<evidence type="ECO:0000313" key="2">
    <source>
        <dbReference type="EMBL" id="SPD15388.1"/>
    </source>
</evidence>
<accession>A0A2N9HTN3</accession>
<name>A0A2N9HTN3_FAGSY</name>
<dbReference type="InterPro" id="IPR050796">
    <property type="entry name" value="SCF_F-box_component"/>
</dbReference>
<feature type="domain" description="F-box" evidence="1">
    <location>
        <begin position="13"/>
        <end position="52"/>
    </location>
</feature>
<dbReference type="SMART" id="SM00256">
    <property type="entry name" value="FBOX"/>
    <property type="match status" value="1"/>
</dbReference>
<protein>
    <recommendedName>
        <fullName evidence="1">F-box domain-containing protein</fullName>
    </recommendedName>
</protein>
<reference evidence="2" key="1">
    <citation type="submission" date="2018-02" db="EMBL/GenBank/DDBJ databases">
        <authorList>
            <person name="Cohen D.B."/>
            <person name="Kent A.D."/>
        </authorList>
    </citation>
    <scope>NUCLEOTIDE SEQUENCE</scope>
</reference>